<evidence type="ECO:0000256" key="1">
    <source>
        <dbReference type="SAM" id="Phobius"/>
    </source>
</evidence>
<dbReference type="GO" id="GO:0034220">
    <property type="term" value="P:monoatomic ion transmembrane transport"/>
    <property type="evidence" value="ECO:0007669"/>
    <property type="project" value="UniProtKB-KW"/>
</dbReference>
<proteinExistence type="predicted"/>
<comment type="caution">
    <text evidence="3">The sequence shown here is derived from an EMBL/GenBank/DDBJ whole genome shotgun (WGS) entry which is preliminary data.</text>
</comment>
<keyword evidence="3" id="KW-0407">Ion channel</keyword>
<sequence>MTSASGLLISAAGAGLILVALRDVFHTLWHPVGRGSLSALVMSGVWRCRRRSGGQGRLAVAAGPAALVVVIAVWTSLVVAGGALVYAPHMPEDFSFAPGLAPSRREPLLDGLYLSLVTVATLGFGDIVPAEGWLRIAAPLQGLLGFALLTAAVSWVGQVYPALTRRRALALRLVAIRRSLESGRPTDTTFTAVLLENLAAEVIRVRVDLSLRAETYYFHDGDGGPTMAALSSYAADLALAGQRSGAADVRTSATMLATALEEFASVLEERFLKTSGGPMEVFAAYAHDHGLTPVRA</sequence>
<dbReference type="RefSeq" id="WP_382824099.1">
    <property type="nucleotide sequence ID" value="NZ_JBHXLY010000001.1"/>
</dbReference>
<feature type="transmembrane region" description="Helical" evidence="1">
    <location>
        <begin position="140"/>
        <end position="163"/>
    </location>
</feature>
<feature type="transmembrane region" description="Helical" evidence="1">
    <location>
        <begin position="65"/>
        <end position="87"/>
    </location>
</feature>
<gene>
    <name evidence="3" type="ORF">ACFWSS_05745</name>
</gene>
<keyword evidence="1" id="KW-0812">Transmembrane</keyword>
<protein>
    <submittedName>
        <fullName evidence="3">Potassium channel family protein</fullName>
    </submittedName>
</protein>
<keyword evidence="1" id="KW-1133">Transmembrane helix</keyword>
<feature type="transmembrane region" description="Helical" evidence="1">
    <location>
        <begin position="108"/>
        <end position="128"/>
    </location>
</feature>
<evidence type="ECO:0000313" key="4">
    <source>
        <dbReference type="Proteomes" id="UP001598251"/>
    </source>
</evidence>
<accession>A0ABW6EDE5</accession>
<dbReference type="SUPFAM" id="SSF81324">
    <property type="entry name" value="Voltage-gated potassium channels"/>
    <property type="match status" value="1"/>
</dbReference>
<evidence type="ECO:0000313" key="3">
    <source>
        <dbReference type="EMBL" id="MFD4212402.1"/>
    </source>
</evidence>
<keyword evidence="1" id="KW-0472">Membrane</keyword>
<dbReference type="InterPro" id="IPR013099">
    <property type="entry name" value="K_chnl_dom"/>
</dbReference>
<keyword evidence="3" id="KW-0406">Ion transport</keyword>
<keyword evidence="3" id="KW-0813">Transport</keyword>
<evidence type="ECO:0000259" key="2">
    <source>
        <dbReference type="Pfam" id="PF07885"/>
    </source>
</evidence>
<dbReference type="EMBL" id="JBHXOF010000002">
    <property type="protein sequence ID" value="MFD4212402.1"/>
    <property type="molecule type" value="Genomic_DNA"/>
</dbReference>
<dbReference type="Gene3D" id="1.10.287.70">
    <property type="match status" value="1"/>
</dbReference>
<name>A0ABW6EDE5_9ACTN</name>
<keyword evidence="4" id="KW-1185">Reference proteome</keyword>
<reference evidence="3 4" key="1">
    <citation type="submission" date="2024-09" db="EMBL/GenBank/DDBJ databases">
        <title>The Natural Products Discovery Center: Release of the First 8490 Sequenced Strains for Exploring Actinobacteria Biosynthetic Diversity.</title>
        <authorList>
            <person name="Kalkreuter E."/>
            <person name="Kautsar S.A."/>
            <person name="Yang D."/>
            <person name="Bader C.D."/>
            <person name="Teijaro C.N."/>
            <person name="Fluegel L."/>
            <person name="Davis C.M."/>
            <person name="Simpson J.R."/>
            <person name="Lauterbach L."/>
            <person name="Steele A.D."/>
            <person name="Gui C."/>
            <person name="Meng S."/>
            <person name="Li G."/>
            <person name="Viehrig K."/>
            <person name="Ye F."/>
            <person name="Su P."/>
            <person name="Kiefer A.F."/>
            <person name="Nichols A."/>
            <person name="Cepeda A.J."/>
            <person name="Yan W."/>
            <person name="Fan B."/>
            <person name="Jiang Y."/>
            <person name="Adhikari A."/>
            <person name="Zheng C.-J."/>
            <person name="Schuster L."/>
            <person name="Cowan T.M."/>
            <person name="Smanski M.J."/>
            <person name="Chevrette M.G."/>
            <person name="De Carvalho L.P.S."/>
            <person name="Shen B."/>
        </authorList>
    </citation>
    <scope>NUCLEOTIDE SEQUENCE [LARGE SCALE GENOMIC DNA]</scope>
    <source>
        <strain evidence="3 4">NPDC058546</strain>
    </source>
</reference>
<organism evidence="3 4">
    <name type="scientific">Streptomyces sindenensis</name>
    <dbReference type="NCBI Taxonomy" id="67363"/>
    <lineage>
        <taxon>Bacteria</taxon>
        <taxon>Bacillati</taxon>
        <taxon>Actinomycetota</taxon>
        <taxon>Actinomycetes</taxon>
        <taxon>Kitasatosporales</taxon>
        <taxon>Streptomycetaceae</taxon>
        <taxon>Streptomyces</taxon>
    </lineage>
</organism>
<feature type="domain" description="Potassium channel" evidence="2">
    <location>
        <begin position="104"/>
        <end position="159"/>
    </location>
</feature>
<dbReference type="Proteomes" id="UP001598251">
    <property type="component" value="Unassembled WGS sequence"/>
</dbReference>
<dbReference type="Pfam" id="PF07885">
    <property type="entry name" value="Ion_trans_2"/>
    <property type="match status" value="1"/>
</dbReference>